<dbReference type="PROSITE" id="PS51708">
    <property type="entry name" value="CHAD"/>
    <property type="match status" value="1"/>
</dbReference>
<keyword evidence="3" id="KW-1185">Reference proteome</keyword>
<evidence type="ECO:0000313" key="3">
    <source>
        <dbReference type="Proteomes" id="UP000427716"/>
    </source>
</evidence>
<accession>A0A6I6D307</accession>
<reference evidence="2 3" key="1">
    <citation type="submission" date="2019-11" db="EMBL/GenBank/DDBJ databases">
        <authorList>
            <person name="Zhang J."/>
            <person name="Sun C."/>
        </authorList>
    </citation>
    <scope>NUCLEOTIDE SEQUENCE [LARGE SCALE GENOMIC DNA]</scope>
    <source>
        <strain evidence="3">sp2</strain>
    </source>
</reference>
<dbReference type="InterPro" id="IPR038186">
    <property type="entry name" value="CHAD_dom_sf"/>
</dbReference>
<gene>
    <name evidence="2" type="ORF">GM160_01720</name>
</gene>
<dbReference type="InterPro" id="IPR007899">
    <property type="entry name" value="CHAD_dom"/>
</dbReference>
<dbReference type="Pfam" id="PF05235">
    <property type="entry name" value="CHAD"/>
    <property type="match status" value="2"/>
</dbReference>
<name>A0A6I6D307_9GAMM</name>
<dbReference type="EMBL" id="CP046415">
    <property type="protein sequence ID" value="QGT77711.1"/>
    <property type="molecule type" value="Genomic_DNA"/>
</dbReference>
<dbReference type="KEGG" id="ghl:GM160_01720"/>
<evidence type="ECO:0000259" key="1">
    <source>
        <dbReference type="PROSITE" id="PS51708"/>
    </source>
</evidence>
<dbReference type="Proteomes" id="UP000427716">
    <property type="component" value="Chromosome"/>
</dbReference>
<evidence type="ECO:0000313" key="2">
    <source>
        <dbReference type="EMBL" id="QGT77711.1"/>
    </source>
</evidence>
<dbReference type="SMART" id="SM00880">
    <property type="entry name" value="CHAD"/>
    <property type="match status" value="1"/>
</dbReference>
<dbReference type="RefSeq" id="WP_156227664.1">
    <property type="nucleotide sequence ID" value="NZ_CP046415.1"/>
</dbReference>
<proteinExistence type="predicted"/>
<dbReference type="AlphaFoldDB" id="A0A6I6D307"/>
<dbReference type="PANTHER" id="PTHR39339:SF1">
    <property type="entry name" value="CHAD DOMAIN-CONTAINING PROTEIN"/>
    <property type="match status" value="1"/>
</dbReference>
<sequence length="315" mass="35912">MGQAKKHARQLDADFLTQPAGEVAATLVRAQQAVFRRAWAHYGQAAADDPEALHDLRVELRRLRVWLRLSRDVLRTRKSTRRRLKALARSSSPMRDHEVMIGLLDRLAEEADCAEAAAWIRRLADERAPARGELSFDIKPGLKPRSRSQTVPFVRWFTTQVTMMTEHIERDLAAGQTGFHAARIQVKHLRYLLEPLHEPFAVIEPMLADLKTMQDWLGDLHDLVVFRAHLADYGGWLLTDALPAPLARPGKQARALTQAFAGVRDDVIRLSGWQHARFEAMWREWQAQRPALEKRLYAARNRLVGDLENAAHTAD</sequence>
<feature type="domain" description="CHAD" evidence="1">
    <location>
        <begin position="17"/>
        <end position="298"/>
    </location>
</feature>
<protein>
    <submittedName>
        <fullName evidence="2">CHAD domain-containing protein</fullName>
    </submittedName>
</protein>
<dbReference type="PANTHER" id="PTHR39339">
    <property type="entry name" value="SLR1444 PROTEIN"/>
    <property type="match status" value="1"/>
</dbReference>
<organism evidence="2 3">
    <name type="scientific">Guyparkeria halophila</name>
    <dbReference type="NCBI Taxonomy" id="47960"/>
    <lineage>
        <taxon>Bacteria</taxon>
        <taxon>Pseudomonadati</taxon>
        <taxon>Pseudomonadota</taxon>
        <taxon>Gammaproteobacteria</taxon>
        <taxon>Chromatiales</taxon>
        <taxon>Thioalkalibacteraceae</taxon>
        <taxon>Guyparkeria</taxon>
    </lineage>
</organism>
<dbReference type="Gene3D" id="1.40.20.10">
    <property type="entry name" value="CHAD domain"/>
    <property type="match status" value="2"/>
</dbReference>